<dbReference type="AlphaFoldDB" id="A0A9P1H1M3"/>
<dbReference type="GO" id="GO:0016787">
    <property type="term" value="F:hydrolase activity"/>
    <property type="evidence" value="ECO:0007669"/>
    <property type="project" value="InterPro"/>
</dbReference>
<evidence type="ECO:0000256" key="1">
    <source>
        <dbReference type="ARBA" id="ARBA00010515"/>
    </source>
</evidence>
<evidence type="ECO:0000259" key="2">
    <source>
        <dbReference type="Pfam" id="PF00135"/>
    </source>
</evidence>
<feature type="domain" description="Carboxylesterase type B" evidence="2">
    <location>
        <begin position="159"/>
        <end position="310"/>
    </location>
</feature>
<sequence>MPRVTVDRTIRDGSGGRVCLQTAGPWFQYSIPLVIQTVMTTCNNTSGGPPGAPPAPTLPESEDCLLLDVTVPKSVWNARETTKRPVLVWIHGGGYIQGSKESAVVPELIAKSQANNKGGMIIVSINYRLRGPTSALLTAQNLSQRSLRLPPRQAWQWDVASNAGLYDQRLALEWLKVTVIGESAGAGSIMTHLSAFGGIDGTSPFQRAIVQSPAIKPATNAARYAQLFQTFLDTAGVASYAEARALSTEQLQGVNNAMVGQSAFADTIFGPNVDGLFIPDEPVRLMARKMVDKNVQLIVAHNSDEGLLFTDPAFFQGLMPNVPAAKINTLASTVYPPVFTGAQPYTTMTERLKLAVGDALFSCNAVAINAAYGNKTRGYQCVVYFFNGAVADATIPLLIDVPTATTMQNIFVDFTIRGTAQGSAANQLPVYGAGASVANFDGAASLAVIRDPSASSRCQFWNQGF</sequence>
<feature type="domain" description="Carboxylesterase type B" evidence="2">
    <location>
        <begin position="49"/>
        <end position="129"/>
    </location>
</feature>
<dbReference type="EMBL" id="CALLCH030000010">
    <property type="protein sequence ID" value="CAI4214243.1"/>
    <property type="molecule type" value="Genomic_DNA"/>
</dbReference>
<dbReference type="InterPro" id="IPR002018">
    <property type="entry name" value="CarbesteraseB"/>
</dbReference>
<keyword evidence="4" id="KW-1185">Reference proteome</keyword>
<evidence type="ECO:0000313" key="4">
    <source>
        <dbReference type="Proteomes" id="UP000838763"/>
    </source>
</evidence>
<dbReference type="PANTHER" id="PTHR11559">
    <property type="entry name" value="CARBOXYLESTERASE"/>
    <property type="match status" value="1"/>
</dbReference>
<dbReference type="InterPro" id="IPR002168">
    <property type="entry name" value="Lipase_GDXG_HIS_AS"/>
</dbReference>
<dbReference type="Proteomes" id="UP000838763">
    <property type="component" value="Unassembled WGS sequence"/>
</dbReference>
<dbReference type="OrthoDB" id="408631at2759"/>
<comment type="similarity">
    <text evidence="1">Belongs to the 'GDXG' lipolytic enzyme family.</text>
</comment>
<gene>
    <name evidence="3" type="ORF">PPNO1_LOCUS3974</name>
</gene>
<reference evidence="3" key="1">
    <citation type="submission" date="2022-11" db="EMBL/GenBank/DDBJ databases">
        <authorList>
            <person name="Scott C."/>
            <person name="Bruce N."/>
        </authorList>
    </citation>
    <scope>NUCLEOTIDE SEQUENCE</scope>
</reference>
<dbReference type="Gene3D" id="3.40.50.1820">
    <property type="entry name" value="alpha/beta hydrolase"/>
    <property type="match status" value="1"/>
</dbReference>
<name>A0A9P1H1M3_9PEZI</name>
<evidence type="ECO:0000313" key="3">
    <source>
        <dbReference type="EMBL" id="CAI4214243.1"/>
    </source>
</evidence>
<dbReference type="InterPro" id="IPR029058">
    <property type="entry name" value="AB_hydrolase_fold"/>
</dbReference>
<dbReference type="SUPFAM" id="SSF53474">
    <property type="entry name" value="alpha/beta-Hydrolases"/>
    <property type="match status" value="1"/>
</dbReference>
<organism evidence="3 4">
    <name type="scientific">Parascedosporium putredinis</name>
    <dbReference type="NCBI Taxonomy" id="1442378"/>
    <lineage>
        <taxon>Eukaryota</taxon>
        <taxon>Fungi</taxon>
        <taxon>Dikarya</taxon>
        <taxon>Ascomycota</taxon>
        <taxon>Pezizomycotina</taxon>
        <taxon>Sordariomycetes</taxon>
        <taxon>Hypocreomycetidae</taxon>
        <taxon>Microascales</taxon>
        <taxon>Microascaceae</taxon>
        <taxon>Parascedosporium</taxon>
    </lineage>
</organism>
<proteinExistence type="inferred from homology"/>
<accession>A0A9P1H1M3</accession>
<dbReference type="Pfam" id="PF00135">
    <property type="entry name" value="COesterase"/>
    <property type="match status" value="2"/>
</dbReference>
<dbReference type="PROSITE" id="PS01173">
    <property type="entry name" value="LIPASE_GDXG_HIS"/>
    <property type="match status" value="1"/>
</dbReference>
<dbReference type="InterPro" id="IPR050309">
    <property type="entry name" value="Type-B_Carboxylest/Lipase"/>
</dbReference>
<comment type="caution">
    <text evidence="3">The sequence shown here is derived from an EMBL/GenBank/DDBJ whole genome shotgun (WGS) entry which is preliminary data.</text>
</comment>
<protein>
    <recommendedName>
        <fullName evidence="2">Carboxylesterase type B domain-containing protein</fullName>
    </recommendedName>
</protein>